<dbReference type="Proteomes" id="UP000652176">
    <property type="component" value="Unassembled WGS sequence"/>
</dbReference>
<dbReference type="PANTHER" id="PTHR24421">
    <property type="entry name" value="NITRATE/NITRITE SENSOR PROTEIN NARX-RELATED"/>
    <property type="match status" value="1"/>
</dbReference>
<proteinExistence type="predicted"/>
<dbReference type="Gene3D" id="1.20.5.1930">
    <property type="match status" value="1"/>
</dbReference>
<comment type="catalytic activity">
    <reaction evidence="1">
        <text>ATP + protein L-histidine = ADP + protein N-phospho-L-histidine.</text>
        <dbReference type="EC" id="2.7.13.3"/>
    </reaction>
</comment>
<evidence type="ECO:0000256" key="6">
    <source>
        <dbReference type="ARBA" id="ARBA00022777"/>
    </source>
</evidence>
<dbReference type="RefSeq" id="WP_192374800.1">
    <property type="nucleotide sequence ID" value="NZ_CAJHIV010000001.1"/>
</dbReference>
<dbReference type="Pfam" id="PF00672">
    <property type="entry name" value="HAMP"/>
    <property type="match status" value="1"/>
</dbReference>
<dbReference type="GO" id="GO:0016301">
    <property type="term" value="F:kinase activity"/>
    <property type="evidence" value="ECO:0007669"/>
    <property type="project" value="UniProtKB-KW"/>
</dbReference>
<organism evidence="12 13">
    <name type="scientific">Methylomonas albis</name>
    <dbReference type="NCBI Taxonomy" id="1854563"/>
    <lineage>
        <taxon>Bacteria</taxon>
        <taxon>Pseudomonadati</taxon>
        <taxon>Pseudomonadota</taxon>
        <taxon>Gammaproteobacteria</taxon>
        <taxon>Methylococcales</taxon>
        <taxon>Methylococcaceae</taxon>
        <taxon>Methylomonas</taxon>
    </lineage>
</organism>
<feature type="coiled-coil region" evidence="8">
    <location>
        <begin position="213"/>
        <end position="255"/>
    </location>
</feature>
<accession>A0ABR9D041</accession>
<evidence type="ECO:0000259" key="10">
    <source>
        <dbReference type="PROSITE" id="PS50109"/>
    </source>
</evidence>
<evidence type="ECO:0000256" key="7">
    <source>
        <dbReference type="ARBA" id="ARBA00023012"/>
    </source>
</evidence>
<dbReference type="InterPro" id="IPR011712">
    <property type="entry name" value="Sig_transdc_His_kin_sub3_dim/P"/>
</dbReference>
<dbReference type="InterPro" id="IPR032244">
    <property type="entry name" value="LapD_MoxY_N"/>
</dbReference>
<keyword evidence="4" id="KW-0597">Phosphoprotein</keyword>
<dbReference type="CDD" id="cd06225">
    <property type="entry name" value="HAMP"/>
    <property type="match status" value="1"/>
</dbReference>
<comment type="caution">
    <text evidence="12">The sequence shown here is derived from an EMBL/GenBank/DDBJ whole genome shotgun (WGS) entry which is preliminary data.</text>
</comment>
<feature type="transmembrane region" description="Helical" evidence="9">
    <location>
        <begin position="151"/>
        <end position="172"/>
    </location>
</feature>
<evidence type="ECO:0000313" key="13">
    <source>
        <dbReference type="Proteomes" id="UP000652176"/>
    </source>
</evidence>
<dbReference type="Pfam" id="PF07730">
    <property type="entry name" value="HisKA_3"/>
    <property type="match status" value="1"/>
</dbReference>
<keyword evidence="9" id="KW-0472">Membrane</keyword>
<evidence type="ECO:0000256" key="5">
    <source>
        <dbReference type="ARBA" id="ARBA00022679"/>
    </source>
</evidence>
<protein>
    <recommendedName>
        <fullName evidence="3">histidine kinase</fullName>
        <ecNumber evidence="3">2.7.13.3</ecNumber>
    </recommendedName>
</protein>
<dbReference type="InterPro" id="IPR003660">
    <property type="entry name" value="HAMP_dom"/>
</dbReference>
<keyword evidence="5" id="KW-0808">Transferase</keyword>
<dbReference type="Gene3D" id="3.30.565.10">
    <property type="entry name" value="Histidine kinase-like ATPase, C-terminal domain"/>
    <property type="match status" value="1"/>
</dbReference>
<evidence type="ECO:0000256" key="8">
    <source>
        <dbReference type="SAM" id="Coils"/>
    </source>
</evidence>
<feature type="domain" description="HAMP" evidence="11">
    <location>
        <begin position="173"/>
        <end position="225"/>
    </location>
</feature>
<evidence type="ECO:0000256" key="9">
    <source>
        <dbReference type="SAM" id="Phobius"/>
    </source>
</evidence>
<evidence type="ECO:0000259" key="11">
    <source>
        <dbReference type="PROSITE" id="PS50885"/>
    </source>
</evidence>
<sequence length="437" mass="48839">MSLRYQIICRILLSSICILVLGGAIAVWQARQSVAKEVDASIHLALQLITLGIADTPVFQQSDDLSRFSALRQTRHLSIQLQKPDGQLIHFAGENQPSNPEEMPPGWFIRLVKSDYPKVEHQLNMQDGKLLTLIIQAQPLDEITEVWQESAAFFASISLLTLLTFLAVNLVFNKSLKSIAVIVDALRLIETGQYRQQLPPFSTQEFDDIAKAINHMTVELEKARQENRALTQHSLAIQEEERQRLSQELHDELGQSLTAIKVMAVTAGHRKADAAKITSSISEICDHLMTVVRSMMQQLHPLVLTELGLKATLEEMVNHWSERNADLQLTIRCSDAVDGLDKNLTIQVFRVIQECLTNVVRHAQAHKVSIDLEKLDQPHICLQLKVQDDGRGCDLQTTSQGFGLLGIKERIKSLDGELQVSSQPGAGMLINARIPLI</sequence>
<keyword evidence="6 12" id="KW-0418">Kinase</keyword>
<dbReference type="InterPro" id="IPR036890">
    <property type="entry name" value="HATPase_C_sf"/>
</dbReference>
<dbReference type="InterPro" id="IPR050482">
    <property type="entry name" value="Sensor_HK_TwoCompSys"/>
</dbReference>
<dbReference type="CDD" id="cd16917">
    <property type="entry name" value="HATPase_UhpB-NarQ-NarX-like"/>
    <property type="match status" value="1"/>
</dbReference>
<keyword evidence="9" id="KW-1133">Transmembrane helix</keyword>
<dbReference type="Pfam" id="PF02518">
    <property type="entry name" value="HATPase_c"/>
    <property type="match status" value="1"/>
</dbReference>
<dbReference type="EC" id="2.7.13.3" evidence="3"/>
<evidence type="ECO:0000256" key="3">
    <source>
        <dbReference type="ARBA" id="ARBA00012438"/>
    </source>
</evidence>
<feature type="transmembrane region" description="Helical" evidence="9">
    <location>
        <begin position="7"/>
        <end position="28"/>
    </location>
</feature>
<dbReference type="PROSITE" id="PS50885">
    <property type="entry name" value="HAMP"/>
    <property type="match status" value="1"/>
</dbReference>
<keyword evidence="7" id="KW-0902">Two-component regulatory system</keyword>
<evidence type="ECO:0000256" key="2">
    <source>
        <dbReference type="ARBA" id="ARBA00004370"/>
    </source>
</evidence>
<keyword evidence="13" id="KW-1185">Reference proteome</keyword>
<dbReference type="SUPFAM" id="SSF55874">
    <property type="entry name" value="ATPase domain of HSP90 chaperone/DNA topoisomerase II/histidine kinase"/>
    <property type="match status" value="1"/>
</dbReference>
<keyword evidence="8" id="KW-0175">Coiled coil</keyword>
<dbReference type="Gene3D" id="6.10.340.10">
    <property type="match status" value="1"/>
</dbReference>
<dbReference type="Pfam" id="PF16448">
    <property type="entry name" value="LapD_MoxY_N"/>
    <property type="match status" value="1"/>
</dbReference>
<dbReference type="InterPro" id="IPR005467">
    <property type="entry name" value="His_kinase_dom"/>
</dbReference>
<name>A0ABR9D041_9GAMM</name>
<evidence type="ECO:0000313" key="12">
    <source>
        <dbReference type="EMBL" id="MBD9356447.1"/>
    </source>
</evidence>
<gene>
    <name evidence="12" type="ORF">IE877_11200</name>
</gene>
<keyword evidence="9" id="KW-0812">Transmembrane</keyword>
<dbReference type="EMBL" id="JACXSS010000001">
    <property type="protein sequence ID" value="MBD9356447.1"/>
    <property type="molecule type" value="Genomic_DNA"/>
</dbReference>
<dbReference type="PROSITE" id="PS50109">
    <property type="entry name" value="HIS_KIN"/>
    <property type="match status" value="1"/>
</dbReference>
<dbReference type="InterPro" id="IPR003594">
    <property type="entry name" value="HATPase_dom"/>
</dbReference>
<dbReference type="PANTHER" id="PTHR24421:SF58">
    <property type="entry name" value="SIGNAL TRANSDUCTION HISTIDINE-PROTEIN KINASE_PHOSPHATASE UHPB"/>
    <property type="match status" value="1"/>
</dbReference>
<reference evidence="12 13" key="1">
    <citation type="submission" date="2020-09" db="EMBL/GenBank/DDBJ databases">
        <title>Methylomonas albis sp. nov. and Methylomonas fluvii sp. nov.: Two cold-adapted methanotrophs from the River Elbe and an amended description of Methylovulum psychrotolerans strain Eb1.</title>
        <authorList>
            <person name="Bussmann I.K."/>
            <person name="Klings K.-W."/>
            <person name="Warnstedt J."/>
            <person name="Hoppert M."/>
            <person name="Saborowski A."/>
            <person name="Horn F."/>
            <person name="Liebner S."/>
        </authorList>
    </citation>
    <scope>NUCLEOTIDE SEQUENCE [LARGE SCALE GENOMIC DNA]</scope>
    <source>
        <strain evidence="12 13">EbA</strain>
    </source>
</reference>
<evidence type="ECO:0000256" key="4">
    <source>
        <dbReference type="ARBA" id="ARBA00022553"/>
    </source>
</evidence>
<dbReference type="SMART" id="SM00304">
    <property type="entry name" value="HAMP"/>
    <property type="match status" value="1"/>
</dbReference>
<feature type="domain" description="Histidine kinase" evidence="10">
    <location>
        <begin position="244"/>
        <end position="437"/>
    </location>
</feature>
<evidence type="ECO:0000256" key="1">
    <source>
        <dbReference type="ARBA" id="ARBA00000085"/>
    </source>
</evidence>
<comment type="subcellular location">
    <subcellularLocation>
        <location evidence="2">Membrane</location>
    </subcellularLocation>
</comment>